<comment type="caution">
    <text evidence="1">The sequence shown here is derived from an EMBL/GenBank/DDBJ whole genome shotgun (WGS) entry which is preliminary data.</text>
</comment>
<dbReference type="EMBL" id="JBEPMK010000004">
    <property type="protein sequence ID" value="MET3644712.1"/>
    <property type="molecule type" value="Genomic_DNA"/>
</dbReference>
<evidence type="ECO:0000313" key="2">
    <source>
        <dbReference type="Proteomes" id="UP001549055"/>
    </source>
</evidence>
<dbReference type="RefSeq" id="WP_253365346.1">
    <property type="nucleotide sequence ID" value="NZ_JALJXU010000005.1"/>
</dbReference>
<reference evidence="1 2" key="1">
    <citation type="submission" date="2024-06" db="EMBL/GenBank/DDBJ databases">
        <title>Genomic Encyclopedia of Type Strains, Phase IV (KMG-IV): sequencing the most valuable type-strain genomes for metagenomic binning, comparative biology and taxonomic classification.</title>
        <authorList>
            <person name="Goeker M."/>
        </authorList>
    </citation>
    <scope>NUCLEOTIDE SEQUENCE [LARGE SCALE GENOMIC DNA]</scope>
    <source>
        <strain evidence="1 2">DSM 15349</strain>
    </source>
</reference>
<dbReference type="Pfam" id="PF12669">
    <property type="entry name" value="FeoB_associated"/>
    <property type="match status" value="1"/>
</dbReference>
<sequence>MATIIIAALIALAVGLSIRHTIYQKGSCGDCHVDCPVREQMPHSHKEG</sequence>
<proteinExistence type="predicted"/>
<organism evidence="1 2">
    <name type="scientific">Streptococcus gallinaceus</name>
    <dbReference type="NCBI Taxonomy" id="165758"/>
    <lineage>
        <taxon>Bacteria</taxon>
        <taxon>Bacillati</taxon>
        <taxon>Bacillota</taxon>
        <taxon>Bacilli</taxon>
        <taxon>Lactobacillales</taxon>
        <taxon>Streptococcaceae</taxon>
        <taxon>Streptococcus</taxon>
    </lineage>
</organism>
<protein>
    <recommendedName>
        <fullName evidence="3">FeoB-associated Cys-rich membrane protein</fullName>
    </recommendedName>
</protein>
<dbReference type="Proteomes" id="UP001549055">
    <property type="component" value="Unassembled WGS sequence"/>
</dbReference>
<name>A0ABV2JM11_9STRE</name>
<accession>A0ABV2JM11</accession>
<evidence type="ECO:0008006" key="3">
    <source>
        <dbReference type="Google" id="ProtNLM"/>
    </source>
</evidence>
<keyword evidence="2" id="KW-1185">Reference proteome</keyword>
<evidence type="ECO:0000313" key="1">
    <source>
        <dbReference type="EMBL" id="MET3644712.1"/>
    </source>
</evidence>
<gene>
    <name evidence="1" type="ORF">ABID27_001339</name>
</gene>